<dbReference type="Gene3D" id="3.40.50.300">
    <property type="entry name" value="P-loop containing nucleotide triphosphate hydrolases"/>
    <property type="match status" value="1"/>
</dbReference>
<comment type="caution">
    <text evidence="1">The sequence shown here is derived from an EMBL/GenBank/DDBJ whole genome shotgun (WGS) entry which is preliminary data.</text>
</comment>
<dbReference type="InterPro" id="IPR027417">
    <property type="entry name" value="P-loop_NTPase"/>
</dbReference>
<reference evidence="1" key="1">
    <citation type="submission" date="2020-10" db="EMBL/GenBank/DDBJ databases">
        <authorList>
            <person name="Gilroy R."/>
        </authorList>
    </citation>
    <scope>NUCLEOTIDE SEQUENCE</scope>
    <source>
        <strain evidence="1">CHK195-11698</strain>
    </source>
</reference>
<gene>
    <name evidence="1" type="ORF">IAD15_07590</name>
</gene>
<name>A0A9D1HNR7_9FIRM</name>
<protein>
    <recommendedName>
        <fullName evidence="3">HPr kinase/phosphorylase</fullName>
    </recommendedName>
</protein>
<organism evidence="1 2">
    <name type="scientific">Candidatus Fimiplasma intestinipullorum</name>
    <dbReference type="NCBI Taxonomy" id="2840825"/>
    <lineage>
        <taxon>Bacteria</taxon>
        <taxon>Bacillati</taxon>
        <taxon>Bacillota</taxon>
        <taxon>Clostridia</taxon>
        <taxon>Eubacteriales</taxon>
        <taxon>Candidatus Fimiplasma</taxon>
    </lineage>
</organism>
<dbReference type="AlphaFoldDB" id="A0A9D1HNR7"/>
<accession>A0A9D1HNR7</accession>
<sequence length="264" mass="30022">MHYCYCIMTYYKVIDIPFEIKGMGLFNSWTDFVSNEEKTAFRIEILPSVWGVHGIEQFQCMNDAHLFRHYTEVMMVSQDWKEAVILPPLVRESVEALLMQMYYVHAAFQQMIQVHSSLVDFQGQGILFLGPSGIGKTTQAELWHQYAGAHIINGDRVYVKEEADLFYGCGTPWHGSSPYCLNQRVPIVCLVVLKQAKENHIRKLSGFEKVAAVSGNVFYPQWVKGGTDAVLDTLGRLLEKIPVYELSCLPSQDAVMLLKQEISS</sequence>
<evidence type="ECO:0008006" key="3">
    <source>
        <dbReference type="Google" id="ProtNLM"/>
    </source>
</evidence>
<dbReference type="Proteomes" id="UP000824175">
    <property type="component" value="Unassembled WGS sequence"/>
</dbReference>
<dbReference type="SUPFAM" id="SSF53795">
    <property type="entry name" value="PEP carboxykinase-like"/>
    <property type="match status" value="1"/>
</dbReference>
<proteinExistence type="predicted"/>
<evidence type="ECO:0000313" key="1">
    <source>
        <dbReference type="EMBL" id="HIU13913.1"/>
    </source>
</evidence>
<evidence type="ECO:0000313" key="2">
    <source>
        <dbReference type="Proteomes" id="UP000824175"/>
    </source>
</evidence>
<reference evidence="1" key="2">
    <citation type="journal article" date="2021" name="PeerJ">
        <title>Extensive microbial diversity within the chicken gut microbiome revealed by metagenomics and culture.</title>
        <authorList>
            <person name="Gilroy R."/>
            <person name="Ravi A."/>
            <person name="Getino M."/>
            <person name="Pursley I."/>
            <person name="Horton D.L."/>
            <person name="Alikhan N.F."/>
            <person name="Baker D."/>
            <person name="Gharbi K."/>
            <person name="Hall N."/>
            <person name="Watson M."/>
            <person name="Adriaenssens E.M."/>
            <person name="Foster-Nyarko E."/>
            <person name="Jarju S."/>
            <person name="Secka A."/>
            <person name="Antonio M."/>
            <person name="Oren A."/>
            <person name="Chaudhuri R.R."/>
            <person name="La Ragione R."/>
            <person name="Hildebrand F."/>
            <person name="Pallen M.J."/>
        </authorList>
    </citation>
    <scope>NUCLEOTIDE SEQUENCE</scope>
    <source>
        <strain evidence="1">CHK195-11698</strain>
    </source>
</reference>
<dbReference type="EMBL" id="DVMJ01000062">
    <property type="protein sequence ID" value="HIU13913.1"/>
    <property type="molecule type" value="Genomic_DNA"/>
</dbReference>